<reference evidence="1 2" key="1">
    <citation type="submission" date="2022-12" db="EMBL/GenBank/DDBJ databases">
        <title>Chromosome-level genome of Tegillarca granosa.</title>
        <authorList>
            <person name="Kim J."/>
        </authorList>
    </citation>
    <scope>NUCLEOTIDE SEQUENCE [LARGE SCALE GENOMIC DNA]</scope>
    <source>
        <strain evidence="1">Teg-2019</strain>
        <tissue evidence="1">Adductor muscle</tissue>
    </source>
</reference>
<evidence type="ECO:0000313" key="2">
    <source>
        <dbReference type="Proteomes" id="UP001217089"/>
    </source>
</evidence>
<comment type="caution">
    <text evidence="1">The sequence shown here is derived from an EMBL/GenBank/DDBJ whole genome shotgun (WGS) entry which is preliminary data.</text>
</comment>
<organism evidence="1 2">
    <name type="scientific">Tegillarca granosa</name>
    <name type="common">Malaysian cockle</name>
    <name type="synonym">Anadara granosa</name>
    <dbReference type="NCBI Taxonomy" id="220873"/>
    <lineage>
        <taxon>Eukaryota</taxon>
        <taxon>Metazoa</taxon>
        <taxon>Spiralia</taxon>
        <taxon>Lophotrochozoa</taxon>
        <taxon>Mollusca</taxon>
        <taxon>Bivalvia</taxon>
        <taxon>Autobranchia</taxon>
        <taxon>Pteriomorphia</taxon>
        <taxon>Arcoida</taxon>
        <taxon>Arcoidea</taxon>
        <taxon>Arcidae</taxon>
        <taxon>Tegillarca</taxon>
    </lineage>
</organism>
<accession>A0ABQ9FAH1</accession>
<evidence type="ECO:0000313" key="1">
    <source>
        <dbReference type="EMBL" id="KAJ8314373.1"/>
    </source>
</evidence>
<keyword evidence="2" id="KW-1185">Reference proteome</keyword>
<dbReference type="EMBL" id="JARBDR010000342">
    <property type="protein sequence ID" value="KAJ8314373.1"/>
    <property type="molecule type" value="Genomic_DNA"/>
</dbReference>
<proteinExistence type="predicted"/>
<dbReference type="Proteomes" id="UP001217089">
    <property type="component" value="Unassembled WGS sequence"/>
</dbReference>
<sequence>MTPRPFRKGSVASLHSSCLQEKIRNIFKGCWSNSFENKEWIFDAPNLACLFVWNTFFNERVNLIFLCDILRILLTQLQSHPNEPSNFRFPFEFLRKTSVSLVAIQN</sequence>
<protein>
    <submittedName>
        <fullName evidence="1">Uncharacterized protein</fullName>
    </submittedName>
</protein>
<gene>
    <name evidence="1" type="ORF">KUTeg_008934</name>
</gene>
<name>A0ABQ9FAH1_TEGGR</name>